<dbReference type="GO" id="GO:0003723">
    <property type="term" value="F:RNA binding"/>
    <property type="evidence" value="ECO:0007669"/>
    <property type="project" value="UniProtKB-UniRule"/>
</dbReference>
<evidence type="ECO:0000259" key="4">
    <source>
        <dbReference type="PROSITE" id="PS50961"/>
    </source>
</evidence>
<keyword evidence="6" id="KW-1185">Reference proteome</keyword>
<feature type="domain" description="HTH La-type RNA-binding" evidence="4">
    <location>
        <begin position="251"/>
        <end position="340"/>
    </location>
</feature>
<dbReference type="AlphaFoldDB" id="A0A834ZCQ7"/>
<evidence type="ECO:0000313" key="6">
    <source>
        <dbReference type="Proteomes" id="UP000655225"/>
    </source>
</evidence>
<dbReference type="InterPro" id="IPR045180">
    <property type="entry name" value="La_dom_prot"/>
</dbReference>
<dbReference type="SUPFAM" id="SSF46785">
    <property type="entry name" value="Winged helix' DNA-binding domain"/>
    <property type="match status" value="1"/>
</dbReference>
<dbReference type="SMART" id="SM00715">
    <property type="entry name" value="LA"/>
    <property type="match status" value="1"/>
</dbReference>
<comment type="caution">
    <text evidence="5">The sequence shown here is derived from an EMBL/GenBank/DDBJ whole genome shotgun (WGS) entry which is preliminary data.</text>
</comment>
<dbReference type="GO" id="GO:0005737">
    <property type="term" value="C:cytoplasm"/>
    <property type="evidence" value="ECO:0007669"/>
    <property type="project" value="UniProtKB-ARBA"/>
</dbReference>
<evidence type="ECO:0000256" key="3">
    <source>
        <dbReference type="SAM" id="MobiDB-lite"/>
    </source>
</evidence>
<dbReference type="InterPro" id="IPR006630">
    <property type="entry name" value="La_HTH"/>
</dbReference>
<dbReference type="PROSITE" id="PS50961">
    <property type="entry name" value="HTH_LA"/>
    <property type="match status" value="1"/>
</dbReference>
<reference evidence="5 6" key="1">
    <citation type="submission" date="2020-04" db="EMBL/GenBank/DDBJ databases">
        <title>Plant Genome Project.</title>
        <authorList>
            <person name="Zhang R.-G."/>
        </authorList>
    </citation>
    <scope>NUCLEOTIDE SEQUENCE [LARGE SCALE GENOMIC DNA]</scope>
    <source>
        <strain evidence="5">YNK0</strain>
        <tissue evidence="5">Leaf</tissue>
    </source>
</reference>
<feature type="compositionally biased region" description="Polar residues" evidence="3">
    <location>
        <begin position="87"/>
        <end position="107"/>
    </location>
</feature>
<gene>
    <name evidence="5" type="ORF">HHK36_008943</name>
</gene>
<dbReference type="InterPro" id="IPR036388">
    <property type="entry name" value="WH-like_DNA-bd_sf"/>
</dbReference>
<keyword evidence="1 2" id="KW-0694">RNA-binding</keyword>
<dbReference type="PANTHER" id="PTHR22792">
    <property type="entry name" value="LUPUS LA PROTEIN-RELATED"/>
    <property type="match status" value="1"/>
</dbReference>
<sequence>MGSSSPPLSHSSLNALSSEATMASESPALPIVEIESPNDGFFFNEIDNDSSSTMDSNNSVSVSSNPGPESERTVPSSSAAAGAHSRPTLTTHRSRSFNHTPNQNQQHYHPRRFPSQHRGDGFNRRGGNREYGNQNYSNRRHQQQGFSARAVNSPHWPHEFGNGLAGFLGPQPLPHSHPQWNAIFNTPYVNEFPPPLPIPGYMPHYGYYGNPFFQETYNALYGFPVPVLAPHPEVTRGPALSPQPRPPHNFSHPEVLLCNRILKQIEYYFSYQNLPTDGYLRFQMDEQGWVPLGVIAEFPRVKDLTTDIQLILRALQSSLVVEVQGDRLRKRGDWMAFIQPRHSSSTTQTQPLQDMLLSGIQNIHLDGGEEAPAAAASDIE</sequence>
<evidence type="ECO:0000256" key="1">
    <source>
        <dbReference type="ARBA" id="ARBA00022884"/>
    </source>
</evidence>
<feature type="compositionally biased region" description="Low complexity" evidence="3">
    <location>
        <begin position="49"/>
        <end position="65"/>
    </location>
</feature>
<dbReference type="Pfam" id="PF05383">
    <property type="entry name" value="La"/>
    <property type="match status" value="1"/>
</dbReference>
<dbReference type="InterPro" id="IPR036390">
    <property type="entry name" value="WH_DNA-bd_sf"/>
</dbReference>
<dbReference type="OMA" id="IVEIETC"/>
<dbReference type="Proteomes" id="UP000655225">
    <property type="component" value="Unassembled WGS sequence"/>
</dbReference>
<dbReference type="OrthoDB" id="340227at2759"/>
<dbReference type="EMBL" id="JABCRI010000006">
    <property type="protein sequence ID" value="KAF8404066.1"/>
    <property type="molecule type" value="Genomic_DNA"/>
</dbReference>
<name>A0A834ZCQ7_TETSI</name>
<accession>A0A834ZCQ7</accession>
<dbReference type="CDD" id="cd07323">
    <property type="entry name" value="LAM"/>
    <property type="match status" value="1"/>
</dbReference>
<proteinExistence type="predicted"/>
<feature type="compositionally biased region" description="Low complexity" evidence="3">
    <location>
        <begin position="1"/>
        <end position="18"/>
    </location>
</feature>
<feature type="region of interest" description="Disordered" evidence="3">
    <location>
        <begin position="1"/>
        <end position="154"/>
    </location>
</feature>
<evidence type="ECO:0000256" key="2">
    <source>
        <dbReference type="PROSITE-ProRule" id="PRU00332"/>
    </source>
</evidence>
<dbReference type="PANTHER" id="PTHR22792:SF132">
    <property type="entry name" value="LA-RELATED PROTEIN 1"/>
    <property type="match status" value="1"/>
</dbReference>
<protein>
    <recommendedName>
        <fullName evidence="4">HTH La-type RNA-binding domain-containing protein</fullName>
    </recommendedName>
</protein>
<dbReference type="Gene3D" id="1.10.10.10">
    <property type="entry name" value="Winged helix-like DNA-binding domain superfamily/Winged helix DNA-binding domain"/>
    <property type="match status" value="1"/>
</dbReference>
<organism evidence="5 6">
    <name type="scientific">Tetracentron sinense</name>
    <name type="common">Spur-leaf</name>
    <dbReference type="NCBI Taxonomy" id="13715"/>
    <lineage>
        <taxon>Eukaryota</taxon>
        <taxon>Viridiplantae</taxon>
        <taxon>Streptophyta</taxon>
        <taxon>Embryophyta</taxon>
        <taxon>Tracheophyta</taxon>
        <taxon>Spermatophyta</taxon>
        <taxon>Magnoliopsida</taxon>
        <taxon>Trochodendrales</taxon>
        <taxon>Trochodendraceae</taxon>
        <taxon>Tetracentron</taxon>
    </lineage>
</organism>
<evidence type="ECO:0000313" key="5">
    <source>
        <dbReference type="EMBL" id="KAF8404066.1"/>
    </source>
</evidence>